<feature type="non-terminal residue" evidence="1">
    <location>
        <position position="47"/>
    </location>
</feature>
<comment type="caution">
    <text evidence="1">The sequence shown here is derived from an EMBL/GenBank/DDBJ whole genome shotgun (WGS) entry which is preliminary data.</text>
</comment>
<dbReference type="AlphaFoldDB" id="A0A0F8Z866"/>
<evidence type="ECO:0000313" key="1">
    <source>
        <dbReference type="EMBL" id="KKK56301.1"/>
    </source>
</evidence>
<gene>
    <name evidence="1" type="ORF">LCGC14_3065880</name>
</gene>
<protein>
    <submittedName>
        <fullName evidence="1">Uncharacterized protein</fullName>
    </submittedName>
</protein>
<organism evidence="1">
    <name type="scientific">marine sediment metagenome</name>
    <dbReference type="NCBI Taxonomy" id="412755"/>
    <lineage>
        <taxon>unclassified sequences</taxon>
        <taxon>metagenomes</taxon>
        <taxon>ecological metagenomes</taxon>
    </lineage>
</organism>
<dbReference type="EMBL" id="LAZR01065064">
    <property type="protein sequence ID" value="KKK56301.1"/>
    <property type="molecule type" value="Genomic_DNA"/>
</dbReference>
<proteinExistence type="predicted"/>
<reference evidence="1" key="1">
    <citation type="journal article" date="2015" name="Nature">
        <title>Complex archaea that bridge the gap between prokaryotes and eukaryotes.</title>
        <authorList>
            <person name="Spang A."/>
            <person name="Saw J.H."/>
            <person name="Jorgensen S.L."/>
            <person name="Zaremba-Niedzwiedzka K."/>
            <person name="Martijn J."/>
            <person name="Lind A.E."/>
            <person name="van Eijk R."/>
            <person name="Schleper C."/>
            <person name="Guy L."/>
            <person name="Ettema T.J."/>
        </authorList>
    </citation>
    <scope>NUCLEOTIDE SEQUENCE</scope>
</reference>
<sequence length="47" mass="5467">MNKQLIISLFFLCISSKMLFSAEMEAGQNLRKKSRRVQSQDLKYGID</sequence>
<accession>A0A0F8Z866</accession>
<name>A0A0F8Z866_9ZZZZ</name>